<comment type="caution">
    <text evidence="2">The sequence shown here is derived from an EMBL/GenBank/DDBJ whole genome shotgun (WGS) entry which is preliminary data.</text>
</comment>
<sequence length="114" mass="13056">MAVCWRWGEEVEDEGEKKRGERGNRERKSHRFFMAWTLGDRLFGEKKTRRDLVVLLVGFFAGRRGGEAESVGEEDGIWLLFSRWLVIGQSRVVKGERRTGGPEASEKASGRADR</sequence>
<dbReference type="EMBL" id="JACEIK010004836">
    <property type="protein sequence ID" value="MCD9646549.1"/>
    <property type="molecule type" value="Genomic_DNA"/>
</dbReference>
<reference evidence="2 3" key="1">
    <citation type="journal article" date="2021" name="BMC Genomics">
        <title>Datura genome reveals duplications of psychoactive alkaloid biosynthetic genes and high mutation rate following tissue culture.</title>
        <authorList>
            <person name="Rajewski A."/>
            <person name="Carter-House D."/>
            <person name="Stajich J."/>
            <person name="Litt A."/>
        </authorList>
    </citation>
    <scope>NUCLEOTIDE SEQUENCE [LARGE SCALE GENOMIC DNA]</scope>
    <source>
        <strain evidence="2">AR-01</strain>
    </source>
</reference>
<evidence type="ECO:0000313" key="2">
    <source>
        <dbReference type="EMBL" id="MCD9646549.1"/>
    </source>
</evidence>
<name>A0ABS8VIK9_DATST</name>
<accession>A0ABS8VIK9</accession>
<feature type="region of interest" description="Disordered" evidence="1">
    <location>
        <begin position="94"/>
        <end position="114"/>
    </location>
</feature>
<evidence type="ECO:0000313" key="3">
    <source>
        <dbReference type="Proteomes" id="UP000823775"/>
    </source>
</evidence>
<organism evidence="2 3">
    <name type="scientific">Datura stramonium</name>
    <name type="common">Jimsonweed</name>
    <name type="synonym">Common thornapple</name>
    <dbReference type="NCBI Taxonomy" id="4076"/>
    <lineage>
        <taxon>Eukaryota</taxon>
        <taxon>Viridiplantae</taxon>
        <taxon>Streptophyta</taxon>
        <taxon>Embryophyta</taxon>
        <taxon>Tracheophyta</taxon>
        <taxon>Spermatophyta</taxon>
        <taxon>Magnoliopsida</taxon>
        <taxon>eudicotyledons</taxon>
        <taxon>Gunneridae</taxon>
        <taxon>Pentapetalae</taxon>
        <taxon>asterids</taxon>
        <taxon>lamiids</taxon>
        <taxon>Solanales</taxon>
        <taxon>Solanaceae</taxon>
        <taxon>Solanoideae</taxon>
        <taxon>Datureae</taxon>
        <taxon>Datura</taxon>
    </lineage>
</organism>
<proteinExistence type="predicted"/>
<dbReference type="Proteomes" id="UP000823775">
    <property type="component" value="Unassembled WGS sequence"/>
</dbReference>
<protein>
    <submittedName>
        <fullName evidence="2">Uncharacterized protein</fullName>
    </submittedName>
</protein>
<keyword evidence="3" id="KW-1185">Reference proteome</keyword>
<evidence type="ECO:0000256" key="1">
    <source>
        <dbReference type="SAM" id="MobiDB-lite"/>
    </source>
</evidence>
<gene>
    <name evidence="2" type="ORF">HAX54_036469</name>
</gene>